<reference evidence="2 3" key="1">
    <citation type="journal article" date="2006" name="Syst. Appl. Microbiol.">
        <title>Anoxybacillus amylolyticus sp. nov., a thermophilic amylase producing bacterium isolated from Mount Rittmann (Antarctica).</title>
        <authorList>
            <person name="Poli A."/>
            <person name="Esposito E."/>
            <person name="Lama L."/>
            <person name="Orlando P."/>
            <person name="Nicolaus G."/>
            <person name="de Appolonia F."/>
            <person name="Gambacorta A."/>
            <person name="Nicolaus B."/>
        </authorList>
    </citation>
    <scope>NUCLEOTIDE SEQUENCE [LARGE SCALE GENOMIC DNA]</scope>
    <source>
        <strain evidence="2 3">DSM 15939</strain>
    </source>
</reference>
<accession>A0A161HUJ0</accession>
<dbReference type="Proteomes" id="UP000076865">
    <property type="component" value="Chromosome"/>
</dbReference>
<evidence type="ECO:0000313" key="2">
    <source>
        <dbReference type="EMBL" id="ANB61134.1"/>
    </source>
</evidence>
<dbReference type="OrthoDB" id="1739831at2"/>
<dbReference type="PATRIC" id="fig|294699.3.peg.499"/>
<gene>
    <name evidence="2" type="ORF">GFC30_505</name>
</gene>
<name>A0A161HUJ0_9BACL</name>
<feature type="region of interest" description="Disordered" evidence="1">
    <location>
        <begin position="116"/>
        <end position="137"/>
    </location>
</feature>
<proteinExistence type="predicted"/>
<keyword evidence="3" id="KW-1185">Reference proteome</keyword>
<dbReference type="RefSeq" id="WP_066322752.1">
    <property type="nucleotide sequence ID" value="NZ_CP015438.1"/>
</dbReference>
<dbReference type="InterPro" id="IPR022258">
    <property type="entry name" value="Flagellar_operon_YvyF"/>
</dbReference>
<evidence type="ECO:0000256" key="1">
    <source>
        <dbReference type="SAM" id="MobiDB-lite"/>
    </source>
</evidence>
<dbReference type="NCBIfam" id="TIGR03826">
    <property type="entry name" value="YvyF"/>
    <property type="match status" value="1"/>
</dbReference>
<sequence>MNLDNCPKCGGLFVKSQFRDICEGCYREEEKQFEKVYHYIRKRENRMATIPQVVEGTGVEEDLIIKFIKSGRLQLANFPNLGYPCGRCGTIIREGKFCVKCMKDLNKQIEVLKQEEERKKESQHKRIYYTKQNEKED</sequence>
<dbReference type="KEGG" id="aamy:GFC30_505"/>
<dbReference type="EMBL" id="CP015438">
    <property type="protein sequence ID" value="ANB61134.1"/>
    <property type="molecule type" value="Genomic_DNA"/>
</dbReference>
<evidence type="ECO:0008006" key="4">
    <source>
        <dbReference type="Google" id="ProtNLM"/>
    </source>
</evidence>
<organism evidence="2 3">
    <name type="scientific">Anoxybacteroides amylolyticum</name>
    <dbReference type="NCBI Taxonomy" id="294699"/>
    <lineage>
        <taxon>Bacteria</taxon>
        <taxon>Bacillati</taxon>
        <taxon>Bacillota</taxon>
        <taxon>Bacilli</taxon>
        <taxon>Bacillales</taxon>
        <taxon>Anoxybacillaceae</taxon>
        <taxon>Anoxybacteroides</taxon>
    </lineage>
</organism>
<dbReference type="AlphaFoldDB" id="A0A161HUJ0"/>
<protein>
    <recommendedName>
        <fullName evidence="4">Flagellar operon protein</fullName>
    </recommendedName>
</protein>
<evidence type="ECO:0000313" key="3">
    <source>
        <dbReference type="Proteomes" id="UP000076865"/>
    </source>
</evidence>